<gene>
    <name evidence="1" type="ORF">K0M31_007941</name>
</gene>
<accession>A0AA40GCF5</accession>
<evidence type="ECO:0000313" key="2">
    <source>
        <dbReference type="Proteomes" id="UP001177670"/>
    </source>
</evidence>
<keyword evidence="2" id="KW-1185">Reference proteome</keyword>
<dbReference type="AlphaFoldDB" id="A0AA40GCF5"/>
<proteinExistence type="predicted"/>
<dbReference type="EMBL" id="JAHYIQ010000002">
    <property type="protein sequence ID" value="KAK1135169.1"/>
    <property type="molecule type" value="Genomic_DNA"/>
</dbReference>
<reference evidence="1" key="1">
    <citation type="submission" date="2021-10" db="EMBL/GenBank/DDBJ databases">
        <title>Melipona bicolor Genome sequencing and assembly.</title>
        <authorList>
            <person name="Araujo N.S."/>
            <person name="Arias M.C."/>
        </authorList>
    </citation>
    <scope>NUCLEOTIDE SEQUENCE</scope>
    <source>
        <strain evidence="1">USP_2M_L1-L4_2017</strain>
        <tissue evidence="1">Whole body</tissue>
    </source>
</reference>
<dbReference type="Proteomes" id="UP001177670">
    <property type="component" value="Unassembled WGS sequence"/>
</dbReference>
<name>A0AA40GCF5_9HYME</name>
<evidence type="ECO:0000313" key="1">
    <source>
        <dbReference type="EMBL" id="KAK1135169.1"/>
    </source>
</evidence>
<organism evidence="1 2">
    <name type="scientific">Melipona bicolor</name>
    <dbReference type="NCBI Taxonomy" id="60889"/>
    <lineage>
        <taxon>Eukaryota</taxon>
        <taxon>Metazoa</taxon>
        <taxon>Ecdysozoa</taxon>
        <taxon>Arthropoda</taxon>
        <taxon>Hexapoda</taxon>
        <taxon>Insecta</taxon>
        <taxon>Pterygota</taxon>
        <taxon>Neoptera</taxon>
        <taxon>Endopterygota</taxon>
        <taxon>Hymenoptera</taxon>
        <taxon>Apocrita</taxon>
        <taxon>Aculeata</taxon>
        <taxon>Apoidea</taxon>
        <taxon>Anthophila</taxon>
        <taxon>Apidae</taxon>
        <taxon>Melipona</taxon>
    </lineage>
</organism>
<sequence length="78" mass="8845">MQDNQQCVRACIVLRIHAHGQHGVATGAGNAYQQPQTVSYSGMYVEDEETLPAPIINDEPIRHHEKINNFLVDRFAWN</sequence>
<protein>
    <submittedName>
        <fullName evidence="1">Uncharacterized protein</fullName>
    </submittedName>
</protein>
<comment type="caution">
    <text evidence="1">The sequence shown here is derived from an EMBL/GenBank/DDBJ whole genome shotgun (WGS) entry which is preliminary data.</text>
</comment>